<dbReference type="Gene3D" id="3.60.10.10">
    <property type="entry name" value="Endonuclease/exonuclease/phosphatase"/>
    <property type="match status" value="1"/>
</dbReference>
<dbReference type="GO" id="GO:0004519">
    <property type="term" value="F:endonuclease activity"/>
    <property type="evidence" value="ECO:0007669"/>
    <property type="project" value="UniProtKB-KW"/>
</dbReference>
<dbReference type="HOGENOM" id="CLU_935955_0_0_5"/>
<dbReference type="eggNOG" id="COG2374">
    <property type="taxonomic scope" value="Bacteria"/>
</dbReference>
<dbReference type="RefSeq" id="WP_007800671.1">
    <property type="nucleotide sequence ID" value="NZ_DS022276.1"/>
</dbReference>
<keyword evidence="3" id="KW-0378">Hydrolase</keyword>
<evidence type="ECO:0000259" key="2">
    <source>
        <dbReference type="Pfam" id="PF03372"/>
    </source>
</evidence>
<dbReference type="STRING" id="314265.R2601_25446"/>
<name>Q0FPU9_SALBH</name>
<keyword evidence="3" id="KW-0269">Exonuclease</keyword>
<dbReference type="InterPro" id="IPR005135">
    <property type="entry name" value="Endo/exonuclease/phosphatase"/>
</dbReference>
<protein>
    <submittedName>
        <fullName evidence="3">Endonuclease/exonuclease/phosphatase family protein</fullName>
    </submittedName>
</protein>
<dbReference type="OrthoDB" id="1398885at2"/>
<keyword evidence="3" id="KW-0540">Nuclease</keyword>
<keyword evidence="3" id="KW-0255">Endonuclease</keyword>
<accession>Q0FPU9</accession>
<gene>
    <name evidence="3" type="ORF">R2601_25446</name>
</gene>
<dbReference type="EMBL" id="AATQ01000016">
    <property type="protein sequence ID" value="EAU46305.1"/>
    <property type="molecule type" value="Genomic_DNA"/>
</dbReference>
<evidence type="ECO:0000313" key="4">
    <source>
        <dbReference type="Proteomes" id="UP000006230"/>
    </source>
</evidence>
<feature type="domain" description="Endonuclease/exonuclease/phosphatase" evidence="2">
    <location>
        <begin position="7"/>
        <end position="256"/>
    </location>
</feature>
<feature type="region of interest" description="Disordered" evidence="1">
    <location>
        <begin position="15"/>
        <end position="37"/>
    </location>
</feature>
<comment type="caution">
    <text evidence="3">The sequence shown here is derived from an EMBL/GenBank/DDBJ whole genome shotgun (WGS) entry which is preliminary data.</text>
</comment>
<reference evidence="3 4" key="1">
    <citation type="journal article" date="2010" name="J. Bacteriol.">
        <title>Genome sequences of Pelagibaca bermudensis HTCC2601T and Maritimibacter alkaliphilus HTCC2654T, the type strains of two marine Roseobacter genera.</title>
        <authorList>
            <person name="Thrash J.C."/>
            <person name="Cho J.C."/>
            <person name="Ferriera S."/>
            <person name="Johnson J."/>
            <person name="Vergin K.L."/>
            <person name="Giovannoni S.J."/>
        </authorList>
    </citation>
    <scope>NUCLEOTIDE SEQUENCE [LARGE SCALE GENOMIC DNA]</scope>
    <source>
        <strain evidence="4">DSM 26914 / JCM 13377 / KCTC 12554 / HTCC2601</strain>
    </source>
</reference>
<evidence type="ECO:0000256" key="1">
    <source>
        <dbReference type="SAM" id="MobiDB-lite"/>
    </source>
</evidence>
<evidence type="ECO:0000313" key="3">
    <source>
        <dbReference type="EMBL" id="EAU46305.1"/>
    </source>
</evidence>
<dbReference type="AlphaFoldDB" id="Q0FPU9"/>
<dbReference type="Proteomes" id="UP000006230">
    <property type="component" value="Unassembled WGS sequence"/>
</dbReference>
<dbReference type="Pfam" id="PF03372">
    <property type="entry name" value="Exo_endo_phos"/>
    <property type="match status" value="1"/>
</dbReference>
<sequence>MRIASLNMQNLRLLPDGSGGHLHGARDRDDAESPAHDAADRRLTAELLAATGADVLALQEVFDAESLDAFHDRYLAQVADPYPHRLCLPGNDGRGLDVALMARRRWEGASSHAELLPSDLGLSPLQGMPEDQPVFRRDCLEARFGALTLFVLHLKAPWPDPKRAWELRRLESQAVLRLLPRDPEALWLVIGDLNEPRGEGERAIAPLEAAGVDLGLRLPEDRRWTYYEPHLHKHNRPDVMIASQALAARFPDAVPRVLYRGLGREAGQGARLPGVGEHRPHASDHAALLIDLPGL</sequence>
<dbReference type="SUPFAM" id="SSF56219">
    <property type="entry name" value="DNase I-like"/>
    <property type="match status" value="1"/>
</dbReference>
<feature type="compositionally biased region" description="Basic and acidic residues" evidence="1">
    <location>
        <begin position="24"/>
        <end position="37"/>
    </location>
</feature>
<dbReference type="GO" id="GO:0004527">
    <property type="term" value="F:exonuclease activity"/>
    <property type="evidence" value="ECO:0007669"/>
    <property type="project" value="UniProtKB-KW"/>
</dbReference>
<proteinExistence type="predicted"/>
<organism evidence="3 4">
    <name type="scientific">Salipiger bermudensis (strain DSM 26914 / JCM 13377 / KCTC 12554 / HTCC2601)</name>
    <name type="common">Pelagibaca bermudensis</name>
    <dbReference type="NCBI Taxonomy" id="314265"/>
    <lineage>
        <taxon>Bacteria</taxon>
        <taxon>Pseudomonadati</taxon>
        <taxon>Pseudomonadota</taxon>
        <taxon>Alphaproteobacteria</taxon>
        <taxon>Rhodobacterales</taxon>
        <taxon>Roseobacteraceae</taxon>
        <taxon>Salipiger</taxon>
    </lineage>
</organism>
<dbReference type="InterPro" id="IPR036691">
    <property type="entry name" value="Endo/exonu/phosph_ase_sf"/>
</dbReference>
<keyword evidence="4" id="KW-1185">Reference proteome</keyword>